<organism evidence="1 2">
    <name type="scientific">Steinernema carpocapsae</name>
    <name type="common">Entomopathogenic nematode</name>
    <dbReference type="NCBI Taxonomy" id="34508"/>
    <lineage>
        <taxon>Eukaryota</taxon>
        <taxon>Metazoa</taxon>
        <taxon>Ecdysozoa</taxon>
        <taxon>Nematoda</taxon>
        <taxon>Chromadorea</taxon>
        <taxon>Rhabditida</taxon>
        <taxon>Tylenchina</taxon>
        <taxon>Panagrolaimomorpha</taxon>
        <taxon>Strongyloidoidea</taxon>
        <taxon>Steinernematidae</taxon>
        <taxon>Steinernema</taxon>
    </lineage>
</organism>
<keyword evidence="2" id="KW-1185">Reference proteome</keyword>
<reference evidence="1 2" key="1">
    <citation type="journal article" date="2015" name="Genome Biol.">
        <title>Comparative genomics of Steinernema reveals deeply conserved gene regulatory networks.</title>
        <authorList>
            <person name="Dillman A.R."/>
            <person name="Macchietto M."/>
            <person name="Porter C.F."/>
            <person name="Rogers A."/>
            <person name="Williams B."/>
            <person name="Antoshechkin I."/>
            <person name="Lee M.M."/>
            <person name="Goodwin Z."/>
            <person name="Lu X."/>
            <person name="Lewis E.E."/>
            <person name="Goodrich-Blair H."/>
            <person name="Stock S.P."/>
            <person name="Adams B.J."/>
            <person name="Sternberg P.W."/>
            <person name="Mortazavi A."/>
        </authorList>
    </citation>
    <scope>NUCLEOTIDE SEQUENCE [LARGE SCALE GENOMIC DNA]</scope>
    <source>
        <strain evidence="1 2">ALL</strain>
    </source>
</reference>
<proteinExistence type="predicted"/>
<dbReference type="Proteomes" id="UP000298663">
    <property type="component" value="Chromosome X"/>
</dbReference>
<dbReference type="EMBL" id="CM016762">
    <property type="protein sequence ID" value="TMS34525.1"/>
    <property type="molecule type" value="Genomic_DNA"/>
</dbReference>
<protein>
    <submittedName>
        <fullName evidence="1">Uncharacterized protein</fullName>
    </submittedName>
</protein>
<accession>A0A4U8UQ87</accession>
<evidence type="ECO:0000313" key="2">
    <source>
        <dbReference type="Proteomes" id="UP000298663"/>
    </source>
</evidence>
<sequence length="72" mass="8063">MISSSSFQCFENPYESDNPSIVSFFPFLTFAFRSFRSGVSLRIQFQYALYLVIVLSDMGTYTGFECGSAVAS</sequence>
<comment type="caution">
    <text evidence="1">The sequence shown here is derived from an EMBL/GenBank/DDBJ whole genome shotgun (WGS) entry which is preliminary data.</text>
</comment>
<dbReference type="EMBL" id="AZBU02000001">
    <property type="protein sequence ID" value="TMS34525.1"/>
    <property type="molecule type" value="Genomic_DNA"/>
</dbReference>
<reference evidence="1 2" key="2">
    <citation type="journal article" date="2019" name="G3 (Bethesda)">
        <title>Hybrid Assembly of the Genome of the Entomopathogenic Nematode Steinernema carpocapsae Identifies the X-Chromosome.</title>
        <authorList>
            <person name="Serra L."/>
            <person name="Macchietto M."/>
            <person name="Macias-Munoz A."/>
            <person name="McGill C.J."/>
            <person name="Rodriguez I.M."/>
            <person name="Rodriguez B."/>
            <person name="Murad R."/>
            <person name="Mortazavi A."/>
        </authorList>
    </citation>
    <scope>NUCLEOTIDE SEQUENCE [LARGE SCALE GENOMIC DNA]</scope>
    <source>
        <strain evidence="1 2">ALL</strain>
    </source>
</reference>
<gene>
    <name evidence="1" type="ORF">L596_002098</name>
</gene>
<name>A0A4U8UQ87_STECR</name>
<dbReference type="AlphaFoldDB" id="A0A4U8UQ87"/>
<evidence type="ECO:0000313" key="1">
    <source>
        <dbReference type="EMBL" id="TMS34525.1"/>
    </source>
</evidence>